<dbReference type="PROSITE" id="PS00079">
    <property type="entry name" value="MULTICOPPER_OXIDASE1"/>
    <property type="match status" value="1"/>
</dbReference>
<sequence>MVYTDDNGLSTPVVIRNGTIRKRNWSKNEEMALTPKELEQTLTVDGVYKLLFAINGEFPGPPIIVYEGQTIEVLVRNRLSNEVFTIHWHGMHQKHTPWMDGASMISQCPIGPGQRFLYRFKADPAGTHWYHAHQGSMRGDGLAGPLIVLPRQERTDLPRVEDDFIIVIQEWNRNKSSLENHEIHAWNMHLYADNFNCTGSCYVMTHTTDGTNMGVDPVHSGLINGKGHYYPDDTEKPLDPELPLETFKVKPEKHYRFRIINVAMFVSFRFSIDEHLLHVIATDGHDVEPETAQSIVISSGERCDVLVQTKQHSMKNYFIRLGDLEVKNRQDDSIFPKVAKAVLKYQDAPDELPKTRRQNCTKENMCKVINCPNKSYPEAANVECLPVSDLRSTQEVIDSHPVPVSLKGGTIREDFLNFHFTTSTPEVEHPSYKATINGHAFTTPTCPPQSTYKQQANACINDCSRYDCTKRLCNCTFMLNYDNMLMGSAVQLVLLNRDGIHGSTDHPIHIHGHSFHVLKIAYPELDLTTGLVTNFSRDIECETETCLKPRWSNEEWAGGNLPDLNLRNPPLKDTVMVPRGGYVVLRFYLDNPGFWYLHCHMDAHLTEGMALIIKEGERSLHPKPPKGFPSCGDFTWTINESQGVTNDVLASLGSKRNSSTNDDIKKRSKTKIKTTLETAVFLIVVFGTVALVLCLIKSIKSKHVKEKNELGDPHCLLKQDKEFNSKLYDSFEMH</sequence>
<dbReference type="PANTHER" id="PTHR11709">
    <property type="entry name" value="MULTI-COPPER OXIDASE"/>
    <property type="match status" value="1"/>
</dbReference>
<dbReference type="InterPro" id="IPR011706">
    <property type="entry name" value="Cu-oxidase_C"/>
</dbReference>
<dbReference type="InterPro" id="IPR045087">
    <property type="entry name" value="Cu-oxidase_fam"/>
</dbReference>
<dbReference type="CDD" id="cd13884">
    <property type="entry name" value="CuRO_2_tcLCC_insect_like"/>
    <property type="match status" value="1"/>
</dbReference>
<keyword evidence="5" id="KW-0812">Transmembrane</keyword>
<dbReference type="GO" id="GO:0005886">
    <property type="term" value="C:plasma membrane"/>
    <property type="evidence" value="ECO:0007669"/>
    <property type="project" value="TreeGrafter"/>
</dbReference>
<dbReference type="GO" id="GO:0006826">
    <property type="term" value="P:iron ion transport"/>
    <property type="evidence" value="ECO:0007669"/>
    <property type="project" value="TreeGrafter"/>
</dbReference>
<dbReference type="InterPro" id="IPR002355">
    <property type="entry name" value="Cu_oxidase_Cu_BS"/>
</dbReference>
<evidence type="ECO:0000256" key="3">
    <source>
        <dbReference type="ARBA" id="ARBA00023002"/>
    </source>
</evidence>
<keyword evidence="5" id="KW-0472">Membrane</keyword>
<dbReference type="CDD" id="cd13905">
    <property type="entry name" value="CuRO_3_tcLLC2_insect_like"/>
    <property type="match status" value="1"/>
</dbReference>
<dbReference type="CDD" id="cd13858">
    <property type="entry name" value="CuRO_1_tcLCC2_insect_like"/>
    <property type="match status" value="1"/>
</dbReference>
<keyword evidence="10" id="KW-1185">Reference proteome</keyword>
<dbReference type="InterPro" id="IPR001117">
    <property type="entry name" value="Cu-oxidase_2nd"/>
</dbReference>
<feature type="domain" description="Plastocyanin-like" evidence="6">
    <location>
        <begin position="214"/>
        <end position="346"/>
    </location>
</feature>
<reference evidence="9" key="1">
    <citation type="submission" date="2022-08" db="UniProtKB">
        <authorList>
            <consortium name="EnsemblMetazoa"/>
        </authorList>
    </citation>
    <scope>IDENTIFICATION</scope>
    <source>
        <strain evidence="9">05x7-T-G4-1.051#20</strain>
    </source>
</reference>
<keyword evidence="5" id="KW-1133">Transmembrane helix</keyword>
<dbReference type="InterPro" id="IPR008972">
    <property type="entry name" value="Cupredoxin"/>
</dbReference>
<keyword evidence="2" id="KW-0479">Metal-binding</keyword>
<dbReference type="Pfam" id="PF00394">
    <property type="entry name" value="Cu-oxidase"/>
    <property type="match status" value="1"/>
</dbReference>
<evidence type="ECO:0000259" key="8">
    <source>
        <dbReference type="Pfam" id="PF07732"/>
    </source>
</evidence>
<dbReference type="PROSITE" id="PS00080">
    <property type="entry name" value="MULTICOPPER_OXIDASE2"/>
    <property type="match status" value="1"/>
</dbReference>
<dbReference type="InterPro" id="IPR011707">
    <property type="entry name" value="Cu-oxidase-like_N"/>
</dbReference>
<accession>A0A8W8MDI6</accession>
<evidence type="ECO:0000313" key="9">
    <source>
        <dbReference type="EnsemblMetazoa" id="G32473.1:cds"/>
    </source>
</evidence>
<dbReference type="Proteomes" id="UP000005408">
    <property type="component" value="Unassembled WGS sequence"/>
</dbReference>
<dbReference type="GO" id="GO:0005507">
    <property type="term" value="F:copper ion binding"/>
    <property type="evidence" value="ECO:0007669"/>
    <property type="project" value="InterPro"/>
</dbReference>
<dbReference type="GO" id="GO:0016491">
    <property type="term" value="F:oxidoreductase activity"/>
    <property type="evidence" value="ECO:0007669"/>
    <property type="project" value="UniProtKB-KW"/>
</dbReference>
<feature type="transmembrane region" description="Helical" evidence="5">
    <location>
        <begin position="678"/>
        <end position="696"/>
    </location>
</feature>
<dbReference type="Pfam" id="PF07731">
    <property type="entry name" value="Cu-oxidase_2"/>
    <property type="match status" value="1"/>
</dbReference>
<dbReference type="InterPro" id="IPR033138">
    <property type="entry name" value="Cu_oxidase_CS"/>
</dbReference>
<protein>
    <recommendedName>
        <fullName evidence="11">L-ascorbate oxidase</fullName>
    </recommendedName>
</protein>
<dbReference type="PANTHER" id="PTHR11709:SF394">
    <property type="entry name" value="FI03373P-RELATED"/>
    <property type="match status" value="1"/>
</dbReference>
<evidence type="ECO:0000256" key="5">
    <source>
        <dbReference type="SAM" id="Phobius"/>
    </source>
</evidence>
<dbReference type="SUPFAM" id="SSF49503">
    <property type="entry name" value="Cupredoxins"/>
    <property type="match status" value="3"/>
</dbReference>
<dbReference type="Gene3D" id="2.60.40.420">
    <property type="entry name" value="Cupredoxins - blue copper proteins"/>
    <property type="match status" value="3"/>
</dbReference>
<feature type="domain" description="Plastocyanin-like" evidence="8">
    <location>
        <begin position="42"/>
        <end position="152"/>
    </location>
</feature>
<dbReference type="EnsemblMetazoa" id="G32473.1">
    <property type="protein sequence ID" value="G32473.1:cds"/>
    <property type="gene ID" value="G32473"/>
</dbReference>
<evidence type="ECO:0000259" key="7">
    <source>
        <dbReference type="Pfam" id="PF07731"/>
    </source>
</evidence>
<dbReference type="AlphaFoldDB" id="A0A8W8MDI6"/>
<proteinExistence type="inferred from homology"/>
<comment type="similarity">
    <text evidence="1">Belongs to the multicopper oxidase family.</text>
</comment>
<keyword evidence="3" id="KW-0560">Oxidoreductase</keyword>
<feature type="domain" description="Plastocyanin-like" evidence="7">
    <location>
        <begin position="473"/>
        <end position="616"/>
    </location>
</feature>
<evidence type="ECO:0000259" key="6">
    <source>
        <dbReference type="Pfam" id="PF00394"/>
    </source>
</evidence>
<name>A0A8W8MDI6_MAGGI</name>
<dbReference type="FunFam" id="2.60.40.420:FF:000045">
    <property type="entry name" value="Laccase 2"/>
    <property type="match status" value="1"/>
</dbReference>
<evidence type="ECO:0000313" key="10">
    <source>
        <dbReference type="Proteomes" id="UP000005408"/>
    </source>
</evidence>
<evidence type="ECO:0000256" key="2">
    <source>
        <dbReference type="ARBA" id="ARBA00022723"/>
    </source>
</evidence>
<evidence type="ECO:0000256" key="4">
    <source>
        <dbReference type="ARBA" id="ARBA00023008"/>
    </source>
</evidence>
<evidence type="ECO:0000256" key="1">
    <source>
        <dbReference type="ARBA" id="ARBA00010609"/>
    </source>
</evidence>
<organism evidence="9 10">
    <name type="scientific">Magallana gigas</name>
    <name type="common">Pacific oyster</name>
    <name type="synonym">Crassostrea gigas</name>
    <dbReference type="NCBI Taxonomy" id="29159"/>
    <lineage>
        <taxon>Eukaryota</taxon>
        <taxon>Metazoa</taxon>
        <taxon>Spiralia</taxon>
        <taxon>Lophotrochozoa</taxon>
        <taxon>Mollusca</taxon>
        <taxon>Bivalvia</taxon>
        <taxon>Autobranchia</taxon>
        <taxon>Pteriomorphia</taxon>
        <taxon>Ostreida</taxon>
        <taxon>Ostreoidea</taxon>
        <taxon>Ostreidae</taxon>
        <taxon>Magallana</taxon>
    </lineage>
</organism>
<keyword evidence="4" id="KW-0186">Copper</keyword>
<evidence type="ECO:0008006" key="11">
    <source>
        <dbReference type="Google" id="ProtNLM"/>
    </source>
</evidence>
<dbReference type="Pfam" id="PF07732">
    <property type="entry name" value="Cu-oxidase_3"/>
    <property type="match status" value="1"/>
</dbReference>